<dbReference type="AlphaFoldDB" id="A0A813Y2H1"/>
<proteinExistence type="predicted"/>
<gene>
    <name evidence="1" type="ORF">EDS130_LOCUS8593</name>
</gene>
<dbReference type="Proteomes" id="UP000663852">
    <property type="component" value="Unassembled WGS sequence"/>
</dbReference>
<evidence type="ECO:0000313" key="1">
    <source>
        <dbReference type="EMBL" id="CAF0877086.1"/>
    </source>
</evidence>
<evidence type="ECO:0000313" key="2">
    <source>
        <dbReference type="Proteomes" id="UP000663852"/>
    </source>
</evidence>
<protein>
    <submittedName>
        <fullName evidence="1">Uncharacterized protein</fullName>
    </submittedName>
</protein>
<dbReference type="EMBL" id="CAJNOJ010000028">
    <property type="protein sequence ID" value="CAF0877086.1"/>
    <property type="molecule type" value="Genomic_DNA"/>
</dbReference>
<accession>A0A813Y2H1</accession>
<name>A0A813Y2H1_ADIRI</name>
<organism evidence="1 2">
    <name type="scientific">Adineta ricciae</name>
    <name type="common">Rotifer</name>
    <dbReference type="NCBI Taxonomy" id="249248"/>
    <lineage>
        <taxon>Eukaryota</taxon>
        <taxon>Metazoa</taxon>
        <taxon>Spiralia</taxon>
        <taxon>Gnathifera</taxon>
        <taxon>Rotifera</taxon>
        <taxon>Eurotatoria</taxon>
        <taxon>Bdelloidea</taxon>
        <taxon>Adinetida</taxon>
        <taxon>Adinetidae</taxon>
        <taxon>Adineta</taxon>
    </lineage>
</organism>
<reference evidence="1" key="1">
    <citation type="submission" date="2021-02" db="EMBL/GenBank/DDBJ databases">
        <authorList>
            <person name="Nowell W R."/>
        </authorList>
    </citation>
    <scope>NUCLEOTIDE SEQUENCE</scope>
</reference>
<dbReference type="OrthoDB" id="10482607at2759"/>
<sequence length="114" mass="12688">MVDFGEIDKEAAWMLITGNTQSSSPAVLTFSKYDNDIGHMEIYQNHDSRYTSVSKTMFNPSDCDSAAAVMYINGNTQIDNTIGLEYTTNDNQNTKVQSKCQTELISLSTLSIKE</sequence>
<comment type="caution">
    <text evidence="1">The sequence shown here is derived from an EMBL/GenBank/DDBJ whole genome shotgun (WGS) entry which is preliminary data.</text>
</comment>